<organism evidence="1 2">
    <name type="scientific">Candidatus Kuenenbacteria bacterium GW2011_GWA2_42_15</name>
    <dbReference type="NCBI Taxonomy" id="1618677"/>
    <lineage>
        <taxon>Bacteria</taxon>
        <taxon>Candidatus Kueneniibacteriota</taxon>
    </lineage>
</organism>
<evidence type="ECO:0000313" key="1">
    <source>
        <dbReference type="EMBL" id="KKS42628.1"/>
    </source>
</evidence>
<name>A0A0G1BYZ5_9BACT</name>
<reference evidence="1 2" key="1">
    <citation type="journal article" date="2015" name="Nature">
        <title>rRNA introns, odd ribosomes, and small enigmatic genomes across a large radiation of phyla.</title>
        <authorList>
            <person name="Brown C.T."/>
            <person name="Hug L.A."/>
            <person name="Thomas B.C."/>
            <person name="Sharon I."/>
            <person name="Castelle C.J."/>
            <person name="Singh A."/>
            <person name="Wilkins M.J."/>
            <person name="Williams K.H."/>
            <person name="Banfield J.F."/>
        </authorList>
    </citation>
    <scope>NUCLEOTIDE SEQUENCE [LARGE SCALE GENOMIC DNA]</scope>
</reference>
<dbReference type="Proteomes" id="UP000034516">
    <property type="component" value="Unassembled WGS sequence"/>
</dbReference>
<sequence>MTKAGEVGVQIKIMGDLPMPKDSAPNIKPIIQAYKELIDSGKQRTDKKH</sequence>
<evidence type="ECO:0000313" key="2">
    <source>
        <dbReference type="Proteomes" id="UP000034516"/>
    </source>
</evidence>
<dbReference type="AlphaFoldDB" id="A0A0G1BYZ5"/>
<accession>A0A0G1BYZ5</accession>
<gene>
    <name evidence="1" type="ORF">UV02_C0010G0012</name>
</gene>
<protein>
    <submittedName>
        <fullName evidence="1">Uncharacterized protein</fullName>
    </submittedName>
</protein>
<comment type="caution">
    <text evidence="1">The sequence shown here is derived from an EMBL/GenBank/DDBJ whole genome shotgun (WGS) entry which is preliminary data.</text>
</comment>
<dbReference type="EMBL" id="LCCW01000010">
    <property type="protein sequence ID" value="KKS42628.1"/>
    <property type="molecule type" value="Genomic_DNA"/>
</dbReference>
<proteinExistence type="predicted"/>